<gene>
    <name evidence="1" type="ORF">IRJ41_008335</name>
</gene>
<reference evidence="1" key="1">
    <citation type="submission" date="2021-02" db="EMBL/GenBank/DDBJ databases">
        <title>Comparative genomics reveals that relaxation of natural selection precedes convergent phenotypic evolution of cavefish.</title>
        <authorList>
            <person name="Peng Z."/>
        </authorList>
    </citation>
    <scope>NUCLEOTIDE SEQUENCE</scope>
    <source>
        <tissue evidence="1">Muscle</tissue>
    </source>
</reference>
<comment type="caution">
    <text evidence="1">The sequence shown here is derived from an EMBL/GenBank/DDBJ whole genome shotgun (WGS) entry which is preliminary data.</text>
</comment>
<protein>
    <submittedName>
        <fullName evidence="1">Uncharacterized protein</fullName>
    </submittedName>
</protein>
<dbReference type="Proteomes" id="UP001059041">
    <property type="component" value="Linkage Group LG7"/>
</dbReference>
<accession>A0A9W7WSU3</accession>
<name>A0A9W7WSU3_TRIRA</name>
<proteinExistence type="predicted"/>
<evidence type="ECO:0000313" key="2">
    <source>
        <dbReference type="Proteomes" id="UP001059041"/>
    </source>
</evidence>
<dbReference type="EMBL" id="JAFHDT010000007">
    <property type="protein sequence ID" value="KAI7807669.1"/>
    <property type="molecule type" value="Genomic_DNA"/>
</dbReference>
<organism evidence="1 2">
    <name type="scientific">Triplophysa rosa</name>
    <name type="common">Cave loach</name>
    <dbReference type="NCBI Taxonomy" id="992332"/>
    <lineage>
        <taxon>Eukaryota</taxon>
        <taxon>Metazoa</taxon>
        <taxon>Chordata</taxon>
        <taxon>Craniata</taxon>
        <taxon>Vertebrata</taxon>
        <taxon>Euteleostomi</taxon>
        <taxon>Actinopterygii</taxon>
        <taxon>Neopterygii</taxon>
        <taxon>Teleostei</taxon>
        <taxon>Ostariophysi</taxon>
        <taxon>Cypriniformes</taxon>
        <taxon>Nemacheilidae</taxon>
        <taxon>Triplophysa</taxon>
    </lineage>
</organism>
<sequence length="102" mass="11473">MITAHFNHLRIYLSLPARALPIILCRSRHLLSKSLSNVLKGKLKGTAVSHSKSLRNVAYSRRENIEAGFLPLRFRKATLTFRTQSNTNIGPQKSAQMCVRAV</sequence>
<evidence type="ECO:0000313" key="1">
    <source>
        <dbReference type="EMBL" id="KAI7807669.1"/>
    </source>
</evidence>
<dbReference type="AlphaFoldDB" id="A0A9W7WSU3"/>
<keyword evidence="2" id="KW-1185">Reference proteome</keyword>